<comment type="subcellular location">
    <subcellularLocation>
        <location evidence="1">Cell inner membrane</location>
        <topology evidence="1">Multi-pass membrane protein</topology>
    </subcellularLocation>
</comment>
<dbReference type="PANTHER" id="PTHR30414:SF0">
    <property type="entry name" value="MINICONDUCTANCE MECHANOSENSITIVE CHANNEL YBDG"/>
    <property type="match status" value="1"/>
</dbReference>
<feature type="domain" description="Mechanosensitive ion channel MscS" evidence="11">
    <location>
        <begin position="277"/>
        <end position="345"/>
    </location>
</feature>
<feature type="transmembrane region" description="Helical" evidence="10">
    <location>
        <begin position="235"/>
        <end position="253"/>
    </location>
</feature>
<gene>
    <name evidence="12" type="ORF">ALP98_04658</name>
</gene>
<keyword evidence="6" id="KW-0346">Stress response</keyword>
<dbReference type="EMBL" id="RBRK01000146">
    <property type="protein sequence ID" value="RMQ71299.1"/>
    <property type="molecule type" value="Genomic_DNA"/>
</dbReference>
<dbReference type="InterPro" id="IPR006685">
    <property type="entry name" value="MscS_channel_2nd"/>
</dbReference>
<keyword evidence="3" id="KW-0997">Cell inner membrane</keyword>
<sequence length="525" mass="59188">MPIEINYIFHDSQHGIQPLARLEQASMPVPFLNLNSNVSAEHETDWRDQRVRPTIMTAIIVCPVIRGSLLLIRKCFNRAPSSLNGPDAFMDIHSLWLKTQELWDMLDQHPWVRTGLALVLLLTAALVLGRVARFLVLYAVRMLGRQPSLHWVNDFRHNKVFHRLAQMVPSLVIQFGLTLVPGLSTAGRNVIGNIAMAFTILFMTLAIGALLNALLDIYARTEHARTRSIKGYVQLSKMILYVFAGIIIVATLIDRSPLLLLSGLGAMSAVILLVYKDTLLSFVASVQLTSNDMLRVGDWIEMPQVGADGDVVDITLHTVKVQNFDKTIVSIPTWRLMSESFRNWRGMQQSGGRRIKRSLFIDASGVRFVRDDEEQQLMQIHLLTDYIGRKQAELLAWNQAQGNVAQMSANRRRMTNIGTFRAYALAYLKSHVDINPGMTCMVRQLEPTSQGIPLEIYCFTRTTVWVEYERIQGDIFDYLITVMPEFGLSLYQQPSGADMRVGLRGETVRVGATPLVEPFPTEHSG</sequence>
<protein>
    <recommendedName>
        <fullName evidence="8">Mechanosensing system component YbdG</fullName>
    </recommendedName>
    <alternativeName>
        <fullName evidence="9">Mechanosensitive channel homolog YbdG</fullName>
    </alternativeName>
</protein>
<accession>A0A3M4NZR5</accession>
<evidence type="ECO:0000256" key="1">
    <source>
        <dbReference type="ARBA" id="ARBA00004429"/>
    </source>
</evidence>
<dbReference type="FunFam" id="2.30.30.60:FF:000002">
    <property type="entry name" value="Mechanosensitive ion channel family protein"/>
    <property type="match status" value="1"/>
</dbReference>
<proteinExistence type="predicted"/>
<keyword evidence="4 10" id="KW-0812">Transmembrane</keyword>
<dbReference type="Pfam" id="PF00924">
    <property type="entry name" value="MS_channel_2nd"/>
    <property type="match status" value="1"/>
</dbReference>
<feature type="transmembrane region" description="Helical" evidence="10">
    <location>
        <begin position="160"/>
        <end position="184"/>
    </location>
</feature>
<evidence type="ECO:0000259" key="11">
    <source>
        <dbReference type="Pfam" id="PF00924"/>
    </source>
</evidence>
<dbReference type="Proteomes" id="UP000271866">
    <property type="component" value="Unassembled WGS sequence"/>
</dbReference>
<dbReference type="InterPro" id="IPR030192">
    <property type="entry name" value="YbdG"/>
</dbReference>
<dbReference type="SUPFAM" id="SSF50182">
    <property type="entry name" value="Sm-like ribonucleoproteins"/>
    <property type="match status" value="1"/>
</dbReference>
<feature type="transmembrane region" description="Helical" evidence="10">
    <location>
        <begin position="190"/>
        <end position="215"/>
    </location>
</feature>
<reference evidence="12 13" key="1">
    <citation type="submission" date="2018-08" db="EMBL/GenBank/DDBJ databases">
        <title>Recombination of ecologically and evolutionarily significant loci maintains genetic cohesion in the Pseudomonas syringae species complex.</title>
        <authorList>
            <person name="Dillon M."/>
            <person name="Thakur S."/>
            <person name="Almeida R.N.D."/>
            <person name="Weir B.S."/>
            <person name="Guttman D.S."/>
        </authorList>
    </citation>
    <scope>NUCLEOTIDE SEQUENCE [LARGE SCALE GENOMIC DNA]</scope>
    <source>
        <strain evidence="12 13">ICMP 11296</strain>
    </source>
</reference>
<dbReference type="PANTHER" id="PTHR30414">
    <property type="entry name" value="MINICONDUCTANCE MECHANOSENSITIVE CHANNEL YBDG"/>
    <property type="match status" value="1"/>
</dbReference>
<dbReference type="STRING" id="33069.AO065_05135"/>
<evidence type="ECO:0000256" key="9">
    <source>
        <dbReference type="ARBA" id="ARBA00093659"/>
    </source>
</evidence>
<dbReference type="Gene3D" id="2.30.30.60">
    <property type="match status" value="1"/>
</dbReference>
<feature type="transmembrane region" description="Helical" evidence="10">
    <location>
        <begin position="115"/>
        <end position="140"/>
    </location>
</feature>
<organism evidence="12 13">
    <name type="scientific">Pseudomonas viridiflava</name>
    <name type="common">Phytomonas viridiflava</name>
    <dbReference type="NCBI Taxonomy" id="33069"/>
    <lineage>
        <taxon>Bacteria</taxon>
        <taxon>Pseudomonadati</taxon>
        <taxon>Pseudomonadota</taxon>
        <taxon>Gammaproteobacteria</taxon>
        <taxon>Pseudomonadales</taxon>
        <taxon>Pseudomonadaceae</taxon>
        <taxon>Pseudomonas</taxon>
    </lineage>
</organism>
<evidence type="ECO:0000313" key="12">
    <source>
        <dbReference type="EMBL" id="RMQ71299.1"/>
    </source>
</evidence>
<evidence type="ECO:0000313" key="13">
    <source>
        <dbReference type="Proteomes" id="UP000271866"/>
    </source>
</evidence>
<evidence type="ECO:0000256" key="2">
    <source>
        <dbReference type="ARBA" id="ARBA00022475"/>
    </source>
</evidence>
<dbReference type="InterPro" id="IPR010920">
    <property type="entry name" value="LSM_dom_sf"/>
</dbReference>
<name>A0A3M4NZR5_PSEVI</name>
<feature type="transmembrane region" description="Helical" evidence="10">
    <location>
        <begin position="259"/>
        <end position="275"/>
    </location>
</feature>
<dbReference type="GO" id="GO:0005886">
    <property type="term" value="C:plasma membrane"/>
    <property type="evidence" value="ECO:0007669"/>
    <property type="project" value="UniProtKB-SubCell"/>
</dbReference>
<evidence type="ECO:0000256" key="7">
    <source>
        <dbReference type="ARBA" id="ARBA00023136"/>
    </source>
</evidence>
<dbReference type="AlphaFoldDB" id="A0A3M4NZR5"/>
<dbReference type="GO" id="GO:0008381">
    <property type="term" value="F:mechanosensitive monoatomic ion channel activity"/>
    <property type="evidence" value="ECO:0007669"/>
    <property type="project" value="InterPro"/>
</dbReference>
<dbReference type="InterPro" id="IPR023408">
    <property type="entry name" value="MscS_beta-dom_sf"/>
</dbReference>
<evidence type="ECO:0000256" key="6">
    <source>
        <dbReference type="ARBA" id="ARBA00023016"/>
    </source>
</evidence>
<keyword evidence="2" id="KW-1003">Cell membrane</keyword>
<dbReference type="GO" id="GO:0071470">
    <property type="term" value="P:cellular response to osmotic stress"/>
    <property type="evidence" value="ECO:0007669"/>
    <property type="project" value="InterPro"/>
</dbReference>
<evidence type="ECO:0000256" key="3">
    <source>
        <dbReference type="ARBA" id="ARBA00022519"/>
    </source>
</evidence>
<evidence type="ECO:0000256" key="5">
    <source>
        <dbReference type="ARBA" id="ARBA00022989"/>
    </source>
</evidence>
<evidence type="ECO:0000256" key="8">
    <source>
        <dbReference type="ARBA" id="ARBA00093630"/>
    </source>
</evidence>
<evidence type="ECO:0000256" key="4">
    <source>
        <dbReference type="ARBA" id="ARBA00022692"/>
    </source>
</evidence>
<evidence type="ECO:0000256" key="10">
    <source>
        <dbReference type="SAM" id="Phobius"/>
    </source>
</evidence>
<keyword evidence="7 10" id="KW-0472">Membrane</keyword>
<comment type="caution">
    <text evidence="12">The sequence shown here is derived from an EMBL/GenBank/DDBJ whole genome shotgun (WGS) entry which is preliminary data.</text>
</comment>
<keyword evidence="5 10" id="KW-1133">Transmembrane helix</keyword>